<sequence>MRIFITAIKQSGNARNLRDVLESCDTDACNASLLDQNFDENLPADDYRYVYALSSNVEKNDIAAFVKNTALHLVILAKFTPTFGDIFDRENFDLENLVNNDDILFMGAVLLKYCAVCDFHALGNYRVPDCKEELACGRPGYGPISWSLGLKTSLARRNCVPNTRRFMIGSNKVILFTILPIEEGAQIIDAHSDMNYSHLSIFDDVPKIERQMAFQKRYGFTCGCRSCEEYWPEITYEANYMHQYLQLKTSDSLSEECNKLCDLFLGFNESFCRSSAAEKMHRFALCIDQCMEVCPLPSEIPACMVRSLCAVMLTSFGYFCQPQVSEKCHR</sequence>
<organism evidence="1 2">
    <name type="scientific">Eretmocerus hayati</name>
    <dbReference type="NCBI Taxonomy" id="131215"/>
    <lineage>
        <taxon>Eukaryota</taxon>
        <taxon>Metazoa</taxon>
        <taxon>Ecdysozoa</taxon>
        <taxon>Arthropoda</taxon>
        <taxon>Hexapoda</taxon>
        <taxon>Insecta</taxon>
        <taxon>Pterygota</taxon>
        <taxon>Neoptera</taxon>
        <taxon>Endopterygota</taxon>
        <taxon>Hymenoptera</taxon>
        <taxon>Apocrita</taxon>
        <taxon>Proctotrupomorpha</taxon>
        <taxon>Chalcidoidea</taxon>
        <taxon>Aphelinidae</taxon>
        <taxon>Aphelininae</taxon>
        <taxon>Eretmocerus</taxon>
    </lineage>
</organism>
<comment type="caution">
    <text evidence="1">The sequence shown here is derived from an EMBL/GenBank/DDBJ whole genome shotgun (WGS) entry which is preliminary data.</text>
</comment>
<dbReference type="EMBL" id="CM056742">
    <property type="protein sequence ID" value="KAJ8675814.1"/>
    <property type="molecule type" value="Genomic_DNA"/>
</dbReference>
<name>A0ACC2NZU9_9HYME</name>
<evidence type="ECO:0000313" key="2">
    <source>
        <dbReference type="Proteomes" id="UP001239111"/>
    </source>
</evidence>
<evidence type="ECO:0000313" key="1">
    <source>
        <dbReference type="EMBL" id="KAJ8675814.1"/>
    </source>
</evidence>
<protein>
    <submittedName>
        <fullName evidence="1">Uncharacterized protein</fullName>
    </submittedName>
</protein>
<keyword evidence="2" id="KW-1185">Reference proteome</keyword>
<dbReference type="Proteomes" id="UP001239111">
    <property type="component" value="Chromosome 2"/>
</dbReference>
<proteinExistence type="predicted"/>
<accession>A0ACC2NZU9</accession>
<reference evidence="1" key="1">
    <citation type="submission" date="2023-04" db="EMBL/GenBank/DDBJ databases">
        <title>A chromosome-level genome assembly of the parasitoid wasp Eretmocerus hayati.</title>
        <authorList>
            <person name="Zhong Y."/>
            <person name="Liu S."/>
            <person name="Liu Y."/>
        </authorList>
    </citation>
    <scope>NUCLEOTIDE SEQUENCE</scope>
    <source>
        <strain evidence="1">ZJU_SS_LIU_2023</strain>
    </source>
</reference>
<gene>
    <name evidence="1" type="ORF">QAD02_011600</name>
</gene>